<dbReference type="RefSeq" id="WP_041065154.1">
    <property type="nucleotide sequence ID" value="NZ_AP012273.1"/>
</dbReference>
<keyword evidence="1" id="KW-0812">Transmembrane</keyword>
<organism evidence="2 3">
    <name type="scientific">Thiolapillus brandeum</name>
    <dbReference type="NCBI Taxonomy" id="1076588"/>
    <lineage>
        <taxon>Bacteria</taxon>
        <taxon>Pseudomonadati</taxon>
        <taxon>Pseudomonadota</taxon>
        <taxon>Gammaproteobacteria</taxon>
        <taxon>Chromatiales</taxon>
        <taxon>Sedimenticolaceae</taxon>
        <taxon>Thiolapillus</taxon>
    </lineage>
</organism>
<name>A0A7U6GGY7_9GAMM</name>
<proteinExistence type="predicted"/>
<sequence>MNNRLPQLLHRRWLITGWAAIFLAVQLFAVVHHHPVSATQDKTCQLCLLQGEGSAGLAPVSPGIPPARFLLLPEPAVHVVTYVSRQLPTAVARAPPPIIS</sequence>
<accession>A0A7U6GGY7</accession>
<evidence type="ECO:0000313" key="2">
    <source>
        <dbReference type="EMBL" id="BAO43460.1"/>
    </source>
</evidence>
<evidence type="ECO:0000313" key="3">
    <source>
        <dbReference type="Proteomes" id="UP000031631"/>
    </source>
</evidence>
<gene>
    <name evidence="2" type="ORF">TBH_C0515</name>
</gene>
<protein>
    <submittedName>
        <fullName evidence="2">Uncharacterized protein</fullName>
    </submittedName>
</protein>
<keyword evidence="3" id="KW-1185">Reference proteome</keyword>
<reference evidence="2 3" key="1">
    <citation type="journal article" date="2014" name="PLoS ONE">
        <title>Physiological and genomic features of a novel sulfur-oxidizing gammaproteobacterium belonging to a previously uncultivated symbiotic lineage isolated from a hydrothermal vent.</title>
        <authorList>
            <person name="Nunoura T."/>
            <person name="Takaki Y."/>
            <person name="Kazama H."/>
            <person name="Kakuta J."/>
            <person name="Shimamura S."/>
            <person name="Makita H."/>
            <person name="Hirai M."/>
            <person name="Miyazaki M."/>
            <person name="Takai K."/>
        </authorList>
    </citation>
    <scope>NUCLEOTIDE SEQUENCE [LARGE SCALE GENOMIC DNA]</scope>
    <source>
        <strain evidence="2 3">Hiromi1</strain>
    </source>
</reference>
<evidence type="ECO:0000256" key="1">
    <source>
        <dbReference type="SAM" id="Phobius"/>
    </source>
</evidence>
<dbReference type="Proteomes" id="UP000031631">
    <property type="component" value="Chromosome"/>
</dbReference>
<keyword evidence="1" id="KW-0472">Membrane</keyword>
<dbReference type="KEGG" id="tbn:TBH_C0515"/>
<dbReference type="EMBL" id="AP012273">
    <property type="protein sequence ID" value="BAO43460.1"/>
    <property type="molecule type" value="Genomic_DNA"/>
</dbReference>
<dbReference type="AlphaFoldDB" id="A0A7U6GGY7"/>
<keyword evidence="1" id="KW-1133">Transmembrane helix</keyword>
<feature type="transmembrane region" description="Helical" evidence="1">
    <location>
        <begin position="12"/>
        <end position="31"/>
    </location>
</feature>